<protein>
    <submittedName>
        <fullName evidence="1">Uncharacterized protein</fullName>
    </submittedName>
</protein>
<comment type="caution">
    <text evidence="1">The sequence shown here is derived from an EMBL/GenBank/DDBJ whole genome shotgun (WGS) entry which is preliminary data.</text>
</comment>
<keyword evidence="2" id="KW-1185">Reference proteome</keyword>
<dbReference type="Proteomes" id="UP000037755">
    <property type="component" value="Unassembled WGS sequence"/>
</dbReference>
<dbReference type="Gene3D" id="2.60.34.30">
    <property type="entry name" value="Competence, DNA-entry nuclease inhibitor, ComJ"/>
    <property type="match status" value="1"/>
</dbReference>
<dbReference type="PATRIC" id="fig|1202724.3.peg.1924"/>
<dbReference type="OrthoDB" id="280156at2"/>
<dbReference type="InterPro" id="IPR038691">
    <property type="entry name" value="ComJ_sf"/>
</dbReference>
<dbReference type="EMBL" id="LIYD01000005">
    <property type="protein sequence ID" value="KOS06198.1"/>
    <property type="molecule type" value="Genomic_DNA"/>
</dbReference>
<accession>A0A0M8MIE7</accession>
<evidence type="ECO:0000313" key="1">
    <source>
        <dbReference type="EMBL" id="KOS06198.1"/>
    </source>
</evidence>
<dbReference type="AlphaFoldDB" id="A0A0M8MIE7"/>
<gene>
    <name evidence="1" type="ORF">AM493_09265</name>
</gene>
<proteinExistence type="predicted"/>
<reference evidence="1 2" key="1">
    <citation type="submission" date="2015-08" db="EMBL/GenBank/DDBJ databases">
        <title>Whole genome sequence of Flavobacterium akiainvivens IK-1T, from decaying Wikstroemia oahuensis, an endemic Hawaiian shrub.</title>
        <authorList>
            <person name="Wan X."/>
            <person name="Hou S."/>
            <person name="Saito J."/>
            <person name="Donachie S."/>
        </authorList>
    </citation>
    <scope>NUCLEOTIDE SEQUENCE [LARGE SCALE GENOMIC DNA]</scope>
    <source>
        <strain evidence="1 2">IK-1</strain>
    </source>
</reference>
<name>A0A0M8MIE7_9FLAO</name>
<sequence length="165" mass="18766">MTTPQTKYKLDFYSSHNQFYIFDKNCNYDTGSADFWTEEAFVQQMAVSPCGVGVGTYSYGYVRGEVELFNAAQPIRDLAGFDHVVEAGFTITSGALEVMGCMNFDDTVSIEIPNNTYRVRVYGSNFSSVIETDLDHNTDNDFYRVEIWPDTNTERKVFKQHDGGY</sequence>
<evidence type="ECO:0000313" key="2">
    <source>
        <dbReference type="Proteomes" id="UP000037755"/>
    </source>
</evidence>
<organism evidence="1 2">
    <name type="scientific">Flavobacterium akiainvivens</name>
    <dbReference type="NCBI Taxonomy" id="1202724"/>
    <lineage>
        <taxon>Bacteria</taxon>
        <taxon>Pseudomonadati</taxon>
        <taxon>Bacteroidota</taxon>
        <taxon>Flavobacteriia</taxon>
        <taxon>Flavobacteriales</taxon>
        <taxon>Flavobacteriaceae</taxon>
        <taxon>Flavobacterium</taxon>
    </lineage>
</organism>
<dbReference type="RefSeq" id="WP_054407695.1">
    <property type="nucleotide sequence ID" value="NZ_FOYA01000014.1"/>
</dbReference>